<sequence length="265" mass="29914">MTESRTTTFTNPRNYTFPSHRLRRTLHDSTGTKQPIVLVACGSFNPITNNHLRMYEIANDFVRENTDFEIVGAYLSPVSDEYGKPGLVSAHHRVNMCSLAIEQESSWLMVDPWEAFQNYQRTAAVLDHFDYELNMVLGGVSTPDGEHRDVRIMLLAGSDLINTMSEPGVWSHDDLDRILGRRYGTIVIEREGYNVAQATGNLSLWQNNIYTIPQLIQNDGSSTKVRLLFRRGLSVQSSLLPAVIEYIEQNNLYGWQVGSGEEGQG</sequence>
<keyword evidence="6 8" id="KW-0520">NAD</keyword>
<comment type="pathway">
    <text evidence="8">Cofactor biosynthesis; NAD(+) biosynthesis; NAD(+) from nicotinamide D-ribonucleotide: step 1/1.</text>
</comment>
<dbReference type="EC" id="2.7.7.18" evidence="8"/>
<dbReference type="NCBIfam" id="TIGR00482">
    <property type="entry name" value="nicotinate (nicotinamide) nucleotide adenylyltransferase"/>
    <property type="match status" value="1"/>
</dbReference>
<accession>A0A1B7ND44</accession>
<dbReference type="GO" id="GO:0005524">
    <property type="term" value="F:ATP binding"/>
    <property type="evidence" value="ECO:0007669"/>
    <property type="project" value="UniProtKB-KW"/>
</dbReference>
<proteinExistence type="inferred from homology"/>
<comment type="catalytic activity">
    <reaction evidence="8">
        <text>nicotinate beta-D-ribonucleotide + ATP + H(+) = deamido-NAD(+) + diphosphate</text>
        <dbReference type="Rhea" id="RHEA:22860"/>
        <dbReference type="ChEBI" id="CHEBI:15378"/>
        <dbReference type="ChEBI" id="CHEBI:30616"/>
        <dbReference type="ChEBI" id="CHEBI:33019"/>
        <dbReference type="ChEBI" id="CHEBI:57502"/>
        <dbReference type="ChEBI" id="CHEBI:58437"/>
        <dbReference type="EC" id="2.7.7.18"/>
    </reaction>
</comment>
<reference evidence="10 11" key="1">
    <citation type="submission" date="2016-06" db="EMBL/GenBank/DDBJ databases">
        <title>Comparative genomics of the ectomycorrhizal sister species Rhizopogon vinicolor and Rhizopogon vesiculosus (Basidiomycota: Boletales) reveals a divergence of the mating type B locus.</title>
        <authorList>
            <consortium name="DOE Joint Genome Institute"/>
            <person name="Mujic A.B."/>
            <person name="Kuo A."/>
            <person name="Tritt A."/>
            <person name="Lipzen A."/>
            <person name="Chen C."/>
            <person name="Johnson J."/>
            <person name="Sharma A."/>
            <person name="Barry K."/>
            <person name="Grigoriev I.V."/>
            <person name="Spatafora J.W."/>
        </authorList>
    </citation>
    <scope>NUCLEOTIDE SEQUENCE [LARGE SCALE GENOMIC DNA]</scope>
    <source>
        <strain evidence="10 11">AM-OR11-026</strain>
    </source>
</reference>
<dbReference type="GO" id="GO:0009435">
    <property type="term" value="P:NAD+ biosynthetic process"/>
    <property type="evidence" value="ECO:0007669"/>
    <property type="project" value="UniProtKB-UniPathway"/>
</dbReference>
<evidence type="ECO:0000256" key="1">
    <source>
        <dbReference type="ARBA" id="ARBA00022642"/>
    </source>
</evidence>
<dbReference type="STRING" id="1314800.A0A1B7ND44"/>
<dbReference type="Gene3D" id="3.40.50.620">
    <property type="entry name" value="HUPs"/>
    <property type="match status" value="1"/>
</dbReference>
<evidence type="ECO:0000256" key="6">
    <source>
        <dbReference type="ARBA" id="ARBA00023027"/>
    </source>
</evidence>
<dbReference type="PANTHER" id="PTHR12039">
    <property type="entry name" value="NICOTINAMIDE MONONUCLEOTIDE ADENYLYLTRANSFERASE"/>
    <property type="match status" value="1"/>
</dbReference>
<keyword evidence="5 8" id="KW-0067">ATP-binding</keyword>
<evidence type="ECO:0000256" key="5">
    <source>
        <dbReference type="ARBA" id="ARBA00022840"/>
    </source>
</evidence>
<dbReference type="InParanoid" id="A0A1B7ND44"/>
<evidence type="ECO:0000256" key="8">
    <source>
        <dbReference type="RuleBase" id="RU362021"/>
    </source>
</evidence>
<dbReference type="InterPro" id="IPR005248">
    <property type="entry name" value="NadD/NMNAT"/>
</dbReference>
<evidence type="ECO:0000313" key="11">
    <source>
        <dbReference type="Proteomes" id="UP000092154"/>
    </source>
</evidence>
<dbReference type="UniPathway" id="UPA00253">
    <property type="reaction ID" value="UER00600"/>
</dbReference>
<keyword evidence="2 8" id="KW-0808">Transferase</keyword>
<dbReference type="SUPFAM" id="SSF52374">
    <property type="entry name" value="Nucleotidylyl transferase"/>
    <property type="match status" value="1"/>
</dbReference>
<evidence type="ECO:0000256" key="3">
    <source>
        <dbReference type="ARBA" id="ARBA00022695"/>
    </source>
</evidence>
<evidence type="ECO:0000313" key="10">
    <source>
        <dbReference type="EMBL" id="OAX42797.1"/>
    </source>
</evidence>
<organism evidence="10 11">
    <name type="scientific">Rhizopogon vinicolor AM-OR11-026</name>
    <dbReference type="NCBI Taxonomy" id="1314800"/>
    <lineage>
        <taxon>Eukaryota</taxon>
        <taxon>Fungi</taxon>
        <taxon>Dikarya</taxon>
        <taxon>Basidiomycota</taxon>
        <taxon>Agaricomycotina</taxon>
        <taxon>Agaricomycetes</taxon>
        <taxon>Agaricomycetidae</taxon>
        <taxon>Boletales</taxon>
        <taxon>Suillineae</taxon>
        <taxon>Rhizopogonaceae</taxon>
        <taxon>Rhizopogon</taxon>
    </lineage>
</organism>
<evidence type="ECO:0000256" key="4">
    <source>
        <dbReference type="ARBA" id="ARBA00022741"/>
    </source>
</evidence>
<dbReference type="FunCoup" id="A0A1B7ND44">
    <property type="interactions" value="176"/>
</dbReference>
<protein>
    <recommendedName>
        <fullName evidence="8">Nicotinamide-nucleotide adenylyltransferase</fullName>
        <ecNumber evidence="8">2.7.7.1</ecNumber>
        <ecNumber evidence="8">2.7.7.18</ecNumber>
    </recommendedName>
</protein>
<keyword evidence="1 8" id="KW-0662">Pyridine nucleotide biosynthesis</keyword>
<evidence type="ECO:0000256" key="2">
    <source>
        <dbReference type="ARBA" id="ARBA00022679"/>
    </source>
</evidence>
<dbReference type="GO" id="GO:0000309">
    <property type="term" value="F:nicotinamide-nucleotide adenylyltransferase activity"/>
    <property type="evidence" value="ECO:0007669"/>
    <property type="project" value="UniProtKB-EC"/>
</dbReference>
<dbReference type="Proteomes" id="UP000092154">
    <property type="component" value="Unassembled WGS sequence"/>
</dbReference>
<dbReference type="InterPro" id="IPR004821">
    <property type="entry name" value="Cyt_trans-like"/>
</dbReference>
<name>A0A1B7ND44_9AGAM</name>
<keyword evidence="3 8" id="KW-0548">Nucleotidyltransferase</keyword>
<comment type="catalytic activity">
    <reaction evidence="7 8">
        <text>beta-nicotinamide D-ribonucleotide + ATP + H(+) = diphosphate + NAD(+)</text>
        <dbReference type="Rhea" id="RHEA:21360"/>
        <dbReference type="ChEBI" id="CHEBI:14649"/>
        <dbReference type="ChEBI" id="CHEBI:15378"/>
        <dbReference type="ChEBI" id="CHEBI:30616"/>
        <dbReference type="ChEBI" id="CHEBI:33019"/>
        <dbReference type="ChEBI" id="CHEBI:57540"/>
        <dbReference type="EC" id="2.7.7.1"/>
    </reaction>
</comment>
<dbReference type="InterPro" id="IPR051182">
    <property type="entry name" value="Euk_NMN_adenylyltrnsfrase"/>
</dbReference>
<gene>
    <name evidence="10" type="ORF">K503DRAFT_732897</name>
</gene>
<feature type="domain" description="Cytidyltransferase-like" evidence="9">
    <location>
        <begin position="39"/>
        <end position="226"/>
    </location>
</feature>
<dbReference type="InterPro" id="IPR014729">
    <property type="entry name" value="Rossmann-like_a/b/a_fold"/>
</dbReference>
<dbReference type="EC" id="2.7.7.1" evidence="8"/>
<keyword evidence="4 8" id="KW-0547">Nucleotide-binding</keyword>
<comment type="similarity">
    <text evidence="8">Belongs to the eukaryotic NMN adenylyltransferase family.</text>
</comment>
<dbReference type="OrthoDB" id="422187at2759"/>
<dbReference type="GO" id="GO:0004515">
    <property type="term" value="F:nicotinate-nucleotide adenylyltransferase activity"/>
    <property type="evidence" value="ECO:0007669"/>
    <property type="project" value="UniProtKB-EC"/>
</dbReference>
<dbReference type="EMBL" id="KV448149">
    <property type="protein sequence ID" value="OAX42797.1"/>
    <property type="molecule type" value="Genomic_DNA"/>
</dbReference>
<dbReference type="AlphaFoldDB" id="A0A1B7ND44"/>
<dbReference type="PANTHER" id="PTHR12039:SF0">
    <property type="entry name" value="NICOTINAMIDE-NUCLEOTIDE ADENYLYLTRANSFERASE"/>
    <property type="match status" value="1"/>
</dbReference>
<dbReference type="Pfam" id="PF01467">
    <property type="entry name" value="CTP_transf_like"/>
    <property type="match status" value="1"/>
</dbReference>
<keyword evidence="11" id="KW-1185">Reference proteome</keyword>
<evidence type="ECO:0000259" key="9">
    <source>
        <dbReference type="Pfam" id="PF01467"/>
    </source>
</evidence>
<evidence type="ECO:0000256" key="7">
    <source>
        <dbReference type="ARBA" id="ARBA00049001"/>
    </source>
</evidence>